<dbReference type="AlphaFoldDB" id="A0ABD5T140"/>
<feature type="domain" description="Transposase IS4-like" evidence="2">
    <location>
        <begin position="295"/>
        <end position="515"/>
    </location>
</feature>
<proteinExistence type="predicted"/>
<accession>A0ABD5T140</accession>
<protein>
    <submittedName>
        <fullName evidence="3">Transposase</fullName>
    </submittedName>
</protein>
<dbReference type="InterPro" id="IPR002559">
    <property type="entry name" value="Transposase_11"/>
</dbReference>
<dbReference type="Pfam" id="PF01609">
    <property type="entry name" value="DDE_Tnp_1"/>
    <property type="match status" value="1"/>
</dbReference>
<organism evidence="3 4">
    <name type="scientific">Halorubrum pallidum</name>
    <dbReference type="NCBI Taxonomy" id="1526114"/>
    <lineage>
        <taxon>Archaea</taxon>
        <taxon>Methanobacteriati</taxon>
        <taxon>Methanobacteriota</taxon>
        <taxon>Stenosarchaea group</taxon>
        <taxon>Halobacteria</taxon>
        <taxon>Halobacteriales</taxon>
        <taxon>Haloferacaceae</taxon>
        <taxon>Halorubrum</taxon>
    </lineage>
</organism>
<name>A0ABD5T140_9EURY</name>
<sequence>MISKQADEVIEHGTDWAELGQELDVSMYQRDDSYPEWHAETTAFEPMFLAMLWAKTEDESVTGLSDRLKSNPEIAEAFGFNEEEIPHGDTFARAWRERFESLQETIEPTAKTIDEIATERDSPIGGHTGLKIEETDGKSKRTEQRLLRKKTKEVLDEMAGVVFPELDIPRPEHAIYDQDDFLELMAVMGMEGEAANGGADIHGDKLAENKDIHPTEDPFYEDGMRGETLLNAIHQLSVQGITDMVNNAARRALTRIKPYADFPDPVFMAIDITYVAYYGERDGLEWVTGTPDHKQYKWCHKFATATLVGDGVHMVVGMLPVGNPDFTDNQAYPGNKEKSYVIGDVVRELLSMTKHYVTPRCVYADREFASADTISAFEQHNMRYLMPAPRNDRTKRWLNRNVDMERGIVSVEQEWALRGAVKHGVSNERVTTTLIGLPGDPDDDQYGYGETADEGEELIPEEDQAAVPFYTNTHAEDEIALDRRQTKRKVEQYNRRGGIETAYKKIKEFTAWTTSKDFSVRLFHFGFAVLLYNAWLMVDFLVQAGLDVDFRSKPRITAQRFIAFIDRQLTGLI</sequence>
<feature type="compositionally biased region" description="Basic and acidic residues" evidence="1">
    <location>
        <begin position="130"/>
        <end position="145"/>
    </location>
</feature>
<evidence type="ECO:0000313" key="4">
    <source>
        <dbReference type="Proteomes" id="UP001596274"/>
    </source>
</evidence>
<comment type="caution">
    <text evidence="3">The sequence shown here is derived from an EMBL/GenBank/DDBJ whole genome shotgun (WGS) entry which is preliminary data.</text>
</comment>
<evidence type="ECO:0000259" key="2">
    <source>
        <dbReference type="Pfam" id="PF01609"/>
    </source>
</evidence>
<gene>
    <name evidence="3" type="ORF">ACFQDD_06550</name>
</gene>
<dbReference type="EMBL" id="JBHSWT010000295">
    <property type="protein sequence ID" value="MFC6771178.1"/>
    <property type="molecule type" value="Genomic_DNA"/>
</dbReference>
<keyword evidence="4" id="KW-1185">Reference proteome</keyword>
<reference evidence="3 4" key="1">
    <citation type="journal article" date="2019" name="Int. J. Syst. Evol. Microbiol.">
        <title>The Global Catalogue of Microorganisms (GCM) 10K type strain sequencing project: providing services to taxonomists for standard genome sequencing and annotation.</title>
        <authorList>
            <consortium name="The Broad Institute Genomics Platform"/>
            <consortium name="The Broad Institute Genome Sequencing Center for Infectious Disease"/>
            <person name="Wu L."/>
            <person name="Ma J."/>
        </authorList>
    </citation>
    <scope>NUCLEOTIDE SEQUENCE [LARGE SCALE GENOMIC DNA]</scope>
    <source>
        <strain evidence="3 4">PJ61</strain>
    </source>
</reference>
<feature type="region of interest" description="Disordered" evidence="1">
    <location>
        <begin position="120"/>
        <end position="145"/>
    </location>
</feature>
<evidence type="ECO:0000256" key="1">
    <source>
        <dbReference type="SAM" id="MobiDB-lite"/>
    </source>
</evidence>
<dbReference type="Proteomes" id="UP001596274">
    <property type="component" value="Unassembled WGS sequence"/>
</dbReference>
<evidence type="ECO:0000313" key="3">
    <source>
        <dbReference type="EMBL" id="MFC6771178.1"/>
    </source>
</evidence>